<keyword evidence="2" id="KW-1185">Reference proteome</keyword>
<accession>A0A165P3N0</accession>
<organism evidence="1 2">
    <name type="scientific">Exidia glandulosa HHB12029</name>
    <dbReference type="NCBI Taxonomy" id="1314781"/>
    <lineage>
        <taxon>Eukaryota</taxon>
        <taxon>Fungi</taxon>
        <taxon>Dikarya</taxon>
        <taxon>Basidiomycota</taxon>
        <taxon>Agaricomycotina</taxon>
        <taxon>Agaricomycetes</taxon>
        <taxon>Auriculariales</taxon>
        <taxon>Exidiaceae</taxon>
        <taxon>Exidia</taxon>
    </lineage>
</organism>
<dbReference type="EMBL" id="KV425893">
    <property type="protein sequence ID" value="KZW01596.1"/>
    <property type="molecule type" value="Genomic_DNA"/>
</dbReference>
<evidence type="ECO:0000313" key="2">
    <source>
        <dbReference type="Proteomes" id="UP000077266"/>
    </source>
</evidence>
<sequence length="182" mass="19594">MLCLLSTKNGVLCPRIVLSLSRSGCFPDVRCSAGQGTCIHMLHRGLYFRLSTFPRTWLFVGFGGLVRCVALFQGIPEEDVDADVDACVSHARARTDTQCCDARCTLVFRSAHFGIVTETVTVSICAGRCSSRHVPGACGQWIAVVESLVQSHQSVGTVPGERMRCCQDENGLGAPPAFDPAD</sequence>
<reference evidence="1 2" key="1">
    <citation type="journal article" date="2016" name="Mol. Biol. Evol.">
        <title>Comparative Genomics of Early-Diverging Mushroom-Forming Fungi Provides Insights into the Origins of Lignocellulose Decay Capabilities.</title>
        <authorList>
            <person name="Nagy L.G."/>
            <person name="Riley R."/>
            <person name="Tritt A."/>
            <person name="Adam C."/>
            <person name="Daum C."/>
            <person name="Floudas D."/>
            <person name="Sun H."/>
            <person name="Yadav J.S."/>
            <person name="Pangilinan J."/>
            <person name="Larsson K.H."/>
            <person name="Matsuura K."/>
            <person name="Barry K."/>
            <person name="Labutti K."/>
            <person name="Kuo R."/>
            <person name="Ohm R.A."/>
            <person name="Bhattacharya S.S."/>
            <person name="Shirouzu T."/>
            <person name="Yoshinaga Y."/>
            <person name="Martin F.M."/>
            <person name="Grigoriev I.V."/>
            <person name="Hibbett D.S."/>
        </authorList>
    </citation>
    <scope>NUCLEOTIDE SEQUENCE [LARGE SCALE GENOMIC DNA]</scope>
    <source>
        <strain evidence="1 2">HHB12029</strain>
    </source>
</reference>
<dbReference type="Proteomes" id="UP000077266">
    <property type="component" value="Unassembled WGS sequence"/>
</dbReference>
<dbReference type="InParanoid" id="A0A165P3N0"/>
<name>A0A165P3N0_EXIGL</name>
<dbReference type="AlphaFoldDB" id="A0A165P3N0"/>
<proteinExistence type="predicted"/>
<evidence type="ECO:0000313" key="1">
    <source>
        <dbReference type="EMBL" id="KZW01596.1"/>
    </source>
</evidence>
<protein>
    <submittedName>
        <fullName evidence="1">Uncharacterized protein</fullName>
    </submittedName>
</protein>
<gene>
    <name evidence="1" type="ORF">EXIGLDRAFT_66572</name>
</gene>